<evidence type="ECO:0000256" key="2">
    <source>
        <dbReference type="ARBA" id="ARBA00022475"/>
    </source>
</evidence>
<reference evidence="9" key="2">
    <citation type="journal article" date="2023" name="BMC Genomics">
        <title>Pest status, molecular evolution, and epigenetic factors derived from the genome assembly of Frankliniella fusca, a thysanopteran phytovirus vector.</title>
        <authorList>
            <person name="Catto M.A."/>
            <person name="Labadie P.E."/>
            <person name="Jacobson A.L."/>
            <person name="Kennedy G.G."/>
            <person name="Srinivasan R."/>
            <person name="Hunt B.G."/>
        </authorList>
    </citation>
    <scope>NUCLEOTIDE SEQUENCE</scope>
    <source>
        <strain evidence="9">PL_HMW_Pooled</strain>
    </source>
</reference>
<dbReference type="PANTHER" id="PTHR30294:SF38">
    <property type="entry name" value="TRANSPORT PERMEASE PROTEIN"/>
    <property type="match status" value="1"/>
</dbReference>
<dbReference type="InterPro" id="IPR051449">
    <property type="entry name" value="ABC-2_transporter_component"/>
</dbReference>
<evidence type="ECO:0000256" key="6">
    <source>
        <dbReference type="SAM" id="MobiDB-lite"/>
    </source>
</evidence>
<dbReference type="GO" id="GO:0005886">
    <property type="term" value="C:plasma membrane"/>
    <property type="evidence" value="ECO:0007669"/>
    <property type="project" value="UniProtKB-SubCell"/>
</dbReference>
<dbReference type="EMBL" id="JAHWGI010001033">
    <property type="protein sequence ID" value="KAK3921155.1"/>
    <property type="molecule type" value="Genomic_DNA"/>
</dbReference>
<reference evidence="9" key="1">
    <citation type="submission" date="2021-07" db="EMBL/GenBank/DDBJ databases">
        <authorList>
            <person name="Catto M.A."/>
            <person name="Jacobson A."/>
            <person name="Kennedy G."/>
            <person name="Labadie P."/>
            <person name="Hunt B.G."/>
            <person name="Srinivasan R."/>
        </authorList>
    </citation>
    <scope>NUCLEOTIDE SEQUENCE</scope>
    <source>
        <strain evidence="9">PL_HMW_Pooled</strain>
        <tissue evidence="9">Head</tissue>
    </source>
</reference>
<dbReference type="InterPro" id="IPR013525">
    <property type="entry name" value="ABC2_TM"/>
</dbReference>
<evidence type="ECO:0000256" key="1">
    <source>
        <dbReference type="ARBA" id="ARBA00004651"/>
    </source>
</evidence>
<organism evidence="9 10">
    <name type="scientific">Frankliniella fusca</name>
    <dbReference type="NCBI Taxonomy" id="407009"/>
    <lineage>
        <taxon>Eukaryota</taxon>
        <taxon>Metazoa</taxon>
        <taxon>Ecdysozoa</taxon>
        <taxon>Arthropoda</taxon>
        <taxon>Hexapoda</taxon>
        <taxon>Insecta</taxon>
        <taxon>Pterygota</taxon>
        <taxon>Neoptera</taxon>
        <taxon>Paraneoptera</taxon>
        <taxon>Thysanoptera</taxon>
        <taxon>Terebrantia</taxon>
        <taxon>Thripoidea</taxon>
        <taxon>Thripidae</taxon>
        <taxon>Frankliniella</taxon>
    </lineage>
</organism>
<evidence type="ECO:0000313" key="10">
    <source>
        <dbReference type="Proteomes" id="UP001219518"/>
    </source>
</evidence>
<sequence>MLHAPPLLVLDEPTVGLDPLLRHSTWELLRAAAARGTAVVISTHYTEEAVNADTVGLLRDGRMVVEDSPAAILDRHGGHGDSSGAGLEEAVLCLCVSLTRTGTGGGSPPDSLGRPDASRPAPHQGPQPLYATGHDGHTFAALLWKDVVFLRRHWAELAAQALFFVMITVLACVVLGHWPRGIRVDVVSDEASCDAPSPSSAASARAEPLSCAVLRALPPRGLSPVQQADVSAAARAVRSGASWAVLHFGANFSLAFVERVVHGGDDDDVLRASEIEVHLDATDFVISNMISRRLAGIVSDLVRRMDPSRSNFIKFEDPVFGRAEPVNTETLMPGVLLGYMTTFAASLVMSTLLTEKSDRLLERTLVSGARAWQLLACWVAVLVPVVLAVNLVSHALIFGALALPCAGSTAHMYLLCSALCVMTMLAGLLFASVFDNYIAAILSCHQFAVSFLFLSGVLWPLQAMHWSLRAFALVMPWAHSMEAARAVLQRGWGLGHRQVWLGFGTCAIWAGLFVAGLVLVHRSPKRVRKRLAIL</sequence>
<proteinExistence type="predicted"/>
<accession>A0AAE1LIY9</accession>
<dbReference type="Gene3D" id="3.40.50.300">
    <property type="entry name" value="P-loop containing nucleotide triphosphate hydrolases"/>
    <property type="match status" value="1"/>
</dbReference>
<keyword evidence="4 7" id="KW-1133">Transmembrane helix</keyword>
<dbReference type="GO" id="GO:0140359">
    <property type="term" value="F:ABC-type transporter activity"/>
    <property type="evidence" value="ECO:0007669"/>
    <property type="project" value="InterPro"/>
</dbReference>
<dbReference type="Pfam" id="PF12698">
    <property type="entry name" value="ABC2_membrane_3"/>
    <property type="match status" value="1"/>
</dbReference>
<keyword evidence="10" id="KW-1185">Reference proteome</keyword>
<dbReference type="SUPFAM" id="SSF52540">
    <property type="entry name" value="P-loop containing nucleoside triphosphate hydrolases"/>
    <property type="match status" value="1"/>
</dbReference>
<dbReference type="Proteomes" id="UP001219518">
    <property type="component" value="Unassembled WGS sequence"/>
</dbReference>
<evidence type="ECO:0000256" key="4">
    <source>
        <dbReference type="ARBA" id="ARBA00022989"/>
    </source>
</evidence>
<dbReference type="AlphaFoldDB" id="A0AAE1LIY9"/>
<keyword evidence="5 7" id="KW-0472">Membrane</keyword>
<protein>
    <submittedName>
        <fullName evidence="9">ABC transporter G family member 23</fullName>
    </submittedName>
</protein>
<feature type="region of interest" description="Disordered" evidence="6">
    <location>
        <begin position="103"/>
        <end position="130"/>
    </location>
</feature>
<feature type="transmembrane region" description="Helical" evidence="7">
    <location>
        <begin position="410"/>
        <end position="430"/>
    </location>
</feature>
<evidence type="ECO:0000256" key="7">
    <source>
        <dbReference type="SAM" id="Phobius"/>
    </source>
</evidence>
<feature type="transmembrane region" description="Helical" evidence="7">
    <location>
        <begin position="499"/>
        <end position="520"/>
    </location>
</feature>
<comment type="caution">
    <text evidence="9">The sequence shown here is derived from an EMBL/GenBank/DDBJ whole genome shotgun (WGS) entry which is preliminary data.</text>
</comment>
<gene>
    <name evidence="9" type="ORF">KUF71_010370</name>
</gene>
<dbReference type="InterPro" id="IPR027417">
    <property type="entry name" value="P-loop_NTPase"/>
</dbReference>
<evidence type="ECO:0000259" key="8">
    <source>
        <dbReference type="Pfam" id="PF12698"/>
    </source>
</evidence>
<evidence type="ECO:0000313" key="9">
    <source>
        <dbReference type="EMBL" id="KAK3921155.1"/>
    </source>
</evidence>
<feature type="transmembrane region" description="Helical" evidence="7">
    <location>
        <begin position="374"/>
        <end position="398"/>
    </location>
</feature>
<evidence type="ECO:0000256" key="3">
    <source>
        <dbReference type="ARBA" id="ARBA00022692"/>
    </source>
</evidence>
<keyword evidence="2" id="KW-1003">Cell membrane</keyword>
<feature type="transmembrane region" description="Helical" evidence="7">
    <location>
        <begin position="331"/>
        <end position="353"/>
    </location>
</feature>
<feature type="domain" description="ABC-2 type transporter transmembrane" evidence="8">
    <location>
        <begin position="175"/>
        <end position="515"/>
    </location>
</feature>
<dbReference type="PANTHER" id="PTHR30294">
    <property type="entry name" value="MEMBRANE COMPONENT OF ABC TRANSPORTER YHHJ-RELATED"/>
    <property type="match status" value="1"/>
</dbReference>
<evidence type="ECO:0000256" key="5">
    <source>
        <dbReference type="ARBA" id="ARBA00023136"/>
    </source>
</evidence>
<feature type="transmembrane region" description="Helical" evidence="7">
    <location>
        <begin position="437"/>
        <end position="459"/>
    </location>
</feature>
<keyword evidence="3 7" id="KW-0812">Transmembrane</keyword>
<comment type="subcellular location">
    <subcellularLocation>
        <location evidence="1">Cell membrane</location>
        <topology evidence="1">Multi-pass membrane protein</topology>
    </subcellularLocation>
</comment>
<name>A0AAE1LIY9_9NEOP</name>